<feature type="compositionally biased region" description="Basic residues" evidence="1">
    <location>
        <begin position="1"/>
        <end position="13"/>
    </location>
</feature>
<dbReference type="EMBL" id="JAGSYN010000047">
    <property type="protein sequence ID" value="KAG7665731.1"/>
    <property type="molecule type" value="Genomic_DNA"/>
</dbReference>
<keyword evidence="3" id="KW-1185">Reference proteome</keyword>
<proteinExistence type="predicted"/>
<dbReference type="Proteomes" id="UP000694255">
    <property type="component" value="Unassembled WGS sequence"/>
</dbReference>
<accession>A0A8J5URP8</accession>
<dbReference type="GeneID" id="73467552"/>
<feature type="compositionally biased region" description="Low complexity" evidence="1">
    <location>
        <begin position="67"/>
        <end position="89"/>
    </location>
</feature>
<reference evidence="2 3" key="1">
    <citation type="journal article" date="2021" name="DNA Res.">
        <title>Genome analysis of Candida subhashii reveals its hybrid nature and dual mitochondrial genome conformations.</title>
        <authorList>
            <person name="Mixao V."/>
            <person name="Hegedusova E."/>
            <person name="Saus E."/>
            <person name="Pryszcz L.P."/>
            <person name="Cillingova A."/>
            <person name="Nosek J."/>
            <person name="Gabaldon T."/>
        </authorList>
    </citation>
    <scope>NUCLEOTIDE SEQUENCE [LARGE SCALE GENOMIC DNA]</scope>
    <source>
        <strain evidence="2 3">CBS 10753</strain>
    </source>
</reference>
<organism evidence="2 3">
    <name type="scientific">[Candida] subhashii</name>
    <dbReference type="NCBI Taxonomy" id="561895"/>
    <lineage>
        <taxon>Eukaryota</taxon>
        <taxon>Fungi</taxon>
        <taxon>Dikarya</taxon>
        <taxon>Ascomycota</taxon>
        <taxon>Saccharomycotina</taxon>
        <taxon>Pichiomycetes</taxon>
        <taxon>Debaryomycetaceae</taxon>
        <taxon>Spathaspora</taxon>
    </lineage>
</organism>
<name>A0A8J5URP8_9ASCO</name>
<comment type="caution">
    <text evidence="2">The sequence shown here is derived from an EMBL/GenBank/DDBJ whole genome shotgun (WGS) entry which is preliminary data.</text>
</comment>
<feature type="region of interest" description="Disordered" evidence="1">
    <location>
        <begin position="1"/>
        <end position="126"/>
    </location>
</feature>
<gene>
    <name evidence="2" type="ORF">J8A68_000751</name>
</gene>
<evidence type="ECO:0000313" key="3">
    <source>
        <dbReference type="Proteomes" id="UP000694255"/>
    </source>
</evidence>
<feature type="compositionally biased region" description="Basic and acidic residues" evidence="1">
    <location>
        <begin position="90"/>
        <end position="126"/>
    </location>
</feature>
<feature type="compositionally biased region" description="Polar residues" evidence="1">
    <location>
        <begin position="36"/>
        <end position="63"/>
    </location>
</feature>
<sequence length="126" mass="13480">MGNSSSKHKHQGHSLKSTPADNIPKSPKKSRLVASSPLSKRQTPSRPTPVTNTKPKSATTSESRPLGSSDSSNNGIGQNSGGVSQSAKEASARAAEERFKKLQEQKMGQKERLRSKAKTSRVEKGL</sequence>
<evidence type="ECO:0000313" key="2">
    <source>
        <dbReference type="EMBL" id="KAG7665731.1"/>
    </source>
</evidence>
<dbReference type="AlphaFoldDB" id="A0A8J5URP8"/>
<protein>
    <submittedName>
        <fullName evidence="2">Uncharacterized protein</fullName>
    </submittedName>
</protein>
<evidence type="ECO:0000256" key="1">
    <source>
        <dbReference type="SAM" id="MobiDB-lite"/>
    </source>
</evidence>
<dbReference type="RefSeq" id="XP_049265963.1">
    <property type="nucleotide sequence ID" value="XM_049410459.1"/>
</dbReference>